<dbReference type="AlphaFoldDB" id="A0A5J9VHA2"/>
<comment type="caution">
    <text evidence="1">The sequence shown here is derived from an EMBL/GenBank/DDBJ whole genome shotgun (WGS) entry which is preliminary data.</text>
</comment>
<sequence length="108" mass="12341">MVFANGQESSEVKKTWTELPSVCRSKCMDYGGLLEHAVLSIFILKMMLFKLRRLHHDRLPMPAGSGGGRRRQGNYFKVDLTIRTVVIPAITRIEWMKGMERSSRSVAE</sequence>
<dbReference type="Gramene" id="TVU34887">
    <property type="protein sequence ID" value="TVU34887"/>
    <property type="gene ID" value="EJB05_16742"/>
</dbReference>
<evidence type="ECO:0000313" key="1">
    <source>
        <dbReference type="EMBL" id="TVU34887.1"/>
    </source>
</evidence>
<protein>
    <submittedName>
        <fullName evidence="1">Uncharacterized protein</fullName>
    </submittedName>
</protein>
<evidence type="ECO:0000313" key="2">
    <source>
        <dbReference type="Proteomes" id="UP000324897"/>
    </source>
</evidence>
<accession>A0A5J9VHA2</accession>
<dbReference type="EMBL" id="RWGY01000009">
    <property type="protein sequence ID" value="TVU34887.1"/>
    <property type="molecule type" value="Genomic_DNA"/>
</dbReference>
<name>A0A5J9VHA2_9POAL</name>
<gene>
    <name evidence="1" type="ORF">EJB05_16742</name>
</gene>
<keyword evidence="2" id="KW-1185">Reference proteome</keyword>
<feature type="non-terminal residue" evidence="1">
    <location>
        <position position="1"/>
    </location>
</feature>
<dbReference type="Proteomes" id="UP000324897">
    <property type="component" value="Unassembled WGS sequence"/>
</dbReference>
<proteinExistence type="predicted"/>
<reference evidence="1 2" key="1">
    <citation type="journal article" date="2019" name="Sci. Rep.">
        <title>A high-quality genome of Eragrostis curvula grass provides insights into Poaceae evolution and supports new strategies to enhance forage quality.</title>
        <authorList>
            <person name="Carballo J."/>
            <person name="Santos B.A.C.M."/>
            <person name="Zappacosta D."/>
            <person name="Garbus I."/>
            <person name="Selva J.P."/>
            <person name="Gallo C.A."/>
            <person name="Diaz A."/>
            <person name="Albertini E."/>
            <person name="Caccamo M."/>
            <person name="Echenique V."/>
        </authorList>
    </citation>
    <scope>NUCLEOTIDE SEQUENCE [LARGE SCALE GENOMIC DNA]</scope>
    <source>
        <strain evidence="2">cv. Victoria</strain>
        <tissue evidence="1">Leaf</tissue>
    </source>
</reference>
<organism evidence="1 2">
    <name type="scientific">Eragrostis curvula</name>
    <name type="common">weeping love grass</name>
    <dbReference type="NCBI Taxonomy" id="38414"/>
    <lineage>
        <taxon>Eukaryota</taxon>
        <taxon>Viridiplantae</taxon>
        <taxon>Streptophyta</taxon>
        <taxon>Embryophyta</taxon>
        <taxon>Tracheophyta</taxon>
        <taxon>Spermatophyta</taxon>
        <taxon>Magnoliopsida</taxon>
        <taxon>Liliopsida</taxon>
        <taxon>Poales</taxon>
        <taxon>Poaceae</taxon>
        <taxon>PACMAD clade</taxon>
        <taxon>Chloridoideae</taxon>
        <taxon>Eragrostideae</taxon>
        <taxon>Eragrostidinae</taxon>
        <taxon>Eragrostis</taxon>
    </lineage>
</organism>